<feature type="transmembrane region" description="Helical" evidence="8">
    <location>
        <begin position="163"/>
        <end position="183"/>
    </location>
</feature>
<feature type="transmembrane region" description="Helical" evidence="8">
    <location>
        <begin position="364"/>
        <end position="383"/>
    </location>
</feature>
<dbReference type="InterPro" id="IPR007603">
    <property type="entry name" value="Choline_transptr-like"/>
</dbReference>
<feature type="region of interest" description="Disordered" evidence="9">
    <location>
        <begin position="1"/>
        <end position="47"/>
    </location>
</feature>
<feature type="transmembrane region" description="Helical" evidence="8">
    <location>
        <begin position="294"/>
        <end position="312"/>
    </location>
</feature>
<dbReference type="GO" id="GO:0005886">
    <property type="term" value="C:plasma membrane"/>
    <property type="evidence" value="ECO:0007669"/>
    <property type="project" value="UniProtKB-SubCell"/>
</dbReference>
<evidence type="ECO:0000256" key="6">
    <source>
        <dbReference type="ARBA" id="ARBA00022989"/>
    </source>
</evidence>
<dbReference type="OrthoDB" id="44736at2759"/>
<dbReference type="GO" id="GO:0022857">
    <property type="term" value="F:transmembrane transporter activity"/>
    <property type="evidence" value="ECO:0007669"/>
    <property type="project" value="UniProtKB-UniRule"/>
</dbReference>
<comment type="similarity">
    <text evidence="3 8">Belongs to the CTL (choline transporter-like) family.</text>
</comment>
<feature type="compositionally biased region" description="Low complexity" evidence="9">
    <location>
        <begin position="23"/>
        <end position="47"/>
    </location>
</feature>
<keyword evidence="7 8" id="KW-0472">Membrane</keyword>
<proteinExistence type="inferred from homology"/>
<evidence type="ECO:0000256" key="4">
    <source>
        <dbReference type="ARBA" id="ARBA00015388"/>
    </source>
</evidence>
<dbReference type="Pfam" id="PF04515">
    <property type="entry name" value="Choline_transpo"/>
    <property type="match status" value="1"/>
</dbReference>
<dbReference type="PANTHER" id="PTHR12385">
    <property type="entry name" value="CHOLINE TRANSPORTER-LIKE (SLC FAMILY 44)"/>
    <property type="match status" value="1"/>
</dbReference>
<feature type="transmembrane region" description="Helical" evidence="8">
    <location>
        <begin position="189"/>
        <end position="208"/>
    </location>
</feature>
<keyword evidence="5 8" id="KW-0812">Transmembrane</keyword>
<evidence type="ECO:0000256" key="2">
    <source>
        <dbReference type="ARBA" id="ARBA00004141"/>
    </source>
</evidence>
<gene>
    <name evidence="10" type="ORF">EMPS_09181</name>
</gene>
<dbReference type="AlphaFoldDB" id="A0A9P3M054"/>
<feature type="transmembrane region" description="Helical" evidence="8">
    <location>
        <begin position="429"/>
        <end position="449"/>
    </location>
</feature>
<feature type="transmembrane region" description="Helical" evidence="8">
    <location>
        <begin position="132"/>
        <end position="156"/>
    </location>
</feature>
<keyword evidence="11" id="KW-1185">Reference proteome</keyword>
<dbReference type="PANTHER" id="PTHR12385:SF4">
    <property type="entry name" value="PROTEIN PNS1"/>
    <property type="match status" value="1"/>
</dbReference>
<keyword evidence="6 8" id="KW-1133">Transmembrane helix</keyword>
<evidence type="ECO:0000256" key="8">
    <source>
        <dbReference type="RuleBase" id="RU368066"/>
    </source>
</evidence>
<comment type="function">
    <text evidence="1 8">Probably involved in transport through the plasma membrane.</text>
</comment>
<organism evidence="10 11">
    <name type="scientific">Entomortierella parvispora</name>
    <dbReference type="NCBI Taxonomy" id="205924"/>
    <lineage>
        <taxon>Eukaryota</taxon>
        <taxon>Fungi</taxon>
        <taxon>Fungi incertae sedis</taxon>
        <taxon>Mucoromycota</taxon>
        <taxon>Mortierellomycotina</taxon>
        <taxon>Mortierellomycetes</taxon>
        <taxon>Mortierellales</taxon>
        <taxon>Mortierellaceae</taxon>
        <taxon>Entomortierella</taxon>
    </lineage>
</organism>
<name>A0A9P3M054_9FUNG</name>
<evidence type="ECO:0000256" key="7">
    <source>
        <dbReference type="ARBA" id="ARBA00023136"/>
    </source>
</evidence>
<evidence type="ECO:0000256" key="5">
    <source>
        <dbReference type="ARBA" id="ARBA00022692"/>
    </source>
</evidence>
<feature type="transmembrane region" description="Helical" evidence="8">
    <location>
        <begin position="229"/>
        <end position="251"/>
    </location>
</feature>
<reference evidence="10" key="1">
    <citation type="submission" date="2021-11" db="EMBL/GenBank/DDBJ databases">
        <authorList>
            <person name="Herlambang A."/>
            <person name="Guo Y."/>
            <person name="Takashima Y."/>
            <person name="Nishizawa T."/>
        </authorList>
    </citation>
    <scope>NUCLEOTIDE SEQUENCE</scope>
    <source>
        <strain evidence="10">E1425</strain>
    </source>
</reference>
<comment type="caution">
    <text evidence="10">The sequence shown here is derived from an EMBL/GenBank/DDBJ whole genome shotgun (WGS) entry which is preliminary data.</text>
</comment>
<evidence type="ECO:0000313" key="10">
    <source>
        <dbReference type="EMBL" id="GJJ76822.1"/>
    </source>
</evidence>
<comment type="subcellular location">
    <subcellularLocation>
        <location evidence="8">Cell membrane</location>
        <topology evidence="8">Multi-pass membrane protein</topology>
    </subcellularLocation>
    <subcellularLocation>
        <location evidence="2">Membrane</location>
        <topology evidence="2">Multi-pass membrane protein</topology>
    </subcellularLocation>
</comment>
<evidence type="ECO:0000256" key="1">
    <source>
        <dbReference type="ARBA" id="ARBA00002957"/>
    </source>
</evidence>
<feature type="transmembrane region" description="Helical" evidence="8">
    <location>
        <begin position="461"/>
        <end position="485"/>
    </location>
</feature>
<accession>A0A9P3M054</accession>
<feature type="compositionally biased region" description="Pro residues" evidence="9">
    <location>
        <begin position="8"/>
        <end position="22"/>
    </location>
</feature>
<feature type="transmembrane region" description="Helical" evidence="8">
    <location>
        <begin position="91"/>
        <end position="112"/>
    </location>
</feature>
<evidence type="ECO:0000313" key="11">
    <source>
        <dbReference type="Proteomes" id="UP000827284"/>
    </source>
</evidence>
<reference evidence="10" key="2">
    <citation type="journal article" date="2022" name="Microbiol. Resour. Announc.">
        <title>Whole-Genome Sequence of Entomortierella parvispora E1425, a Mucoromycotan Fungus Associated with Burkholderiaceae-Related Endosymbiotic Bacteria.</title>
        <authorList>
            <person name="Herlambang A."/>
            <person name="Guo Y."/>
            <person name="Takashima Y."/>
            <person name="Narisawa K."/>
            <person name="Ohta H."/>
            <person name="Nishizawa T."/>
        </authorList>
    </citation>
    <scope>NUCLEOTIDE SEQUENCE</scope>
    <source>
        <strain evidence="10">E1425</strain>
    </source>
</reference>
<protein>
    <recommendedName>
        <fullName evidence="4 8">Protein PNS1</fullName>
    </recommendedName>
</protein>
<dbReference type="EMBL" id="BQFW01000012">
    <property type="protein sequence ID" value="GJJ76822.1"/>
    <property type="molecule type" value="Genomic_DNA"/>
</dbReference>
<sequence>MAQQQYGYPPPQQPYGAPPPPHSYYQPQQQPHYQPLQQQQQWGLQQEPQQQYFGTQGQPMTGVVPPSYDGVINPDSGLPAKFNPKPKYNDLWAFFLFLVQLAAFVVLSYFAIRQVKGDNNTSTGPALGIFSTSGLISLCISIGVGAVISVLYFILIQAFPRQIIKITFAVSIVLYLAVAIYYIYRRLWLPGIIGLVFAVLYASMWWFWRDRIAFSAVMLATVTSVSRRYWATYVLAFAGLVLQIAYSVYFMTVISGCYELYYDNLTGSTPTKLKVLIVFCFFSFYWTSQVMENIVHVTISGLFATYYFMMGSEQGMTKSPTIESFKRACTTSIGSICFGSLVIAIIQTLRAVAQMARGDGSDGIMAFVACLIDCLLACLQGIAEYINKYAFCQVAIYGKAYIPAAKDTWTILKDRGIEQLINDNLIGNVFSMGAILCGVLSGLGTYLYLRFADPAFNASGNFTVVLVVMGFVMGVQIMFTIGTVIDSGVATTFVCLAEDPAALARTKPELFERIRETWPAVVQGVRY</sequence>
<evidence type="ECO:0000256" key="9">
    <source>
        <dbReference type="SAM" id="MobiDB-lite"/>
    </source>
</evidence>
<evidence type="ECO:0000256" key="3">
    <source>
        <dbReference type="ARBA" id="ARBA00007168"/>
    </source>
</evidence>
<feature type="transmembrane region" description="Helical" evidence="8">
    <location>
        <begin position="332"/>
        <end position="352"/>
    </location>
</feature>
<dbReference type="Proteomes" id="UP000827284">
    <property type="component" value="Unassembled WGS sequence"/>
</dbReference>